<organism evidence="2 3">
    <name type="scientific">Caminicella sporogenes DSM 14501</name>
    <dbReference type="NCBI Taxonomy" id="1121266"/>
    <lineage>
        <taxon>Bacteria</taxon>
        <taxon>Bacillati</taxon>
        <taxon>Bacillota</taxon>
        <taxon>Clostridia</taxon>
        <taxon>Peptostreptococcales</taxon>
        <taxon>Caminicellaceae</taxon>
        <taxon>Caminicella</taxon>
    </lineage>
</organism>
<accession>A0A1M6P3U3</accession>
<keyword evidence="3" id="KW-1185">Reference proteome</keyword>
<dbReference type="EMBL" id="FRAJ01000007">
    <property type="protein sequence ID" value="SHK02645.1"/>
    <property type="molecule type" value="Genomic_DNA"/>
</dbReference>
<feature type="coiled-coil region" evidence="1">
    <location>
        <begin position="5"/>
        <end position="63"/>
    </location>
</feature>
<gene>
    <name evidence="2" type="ORF">SAMN02745883_01096</name>
</gene>
<protein>
    <submittedName>
        <fullName evidence="2">Uncharacterized protein</fullName>
    </submittedName>
</protein>
<proteinExistence type="predicted"/>
<keyword evidence="1" id="KW-0175">Coiled coil</keyword>
<name>A0A1M6P3U3_9FIRM</name>
<dbReference type="RefSeq" id="WP_072966402.1">
    <property type="nucleotide sequence ID" value="NZ_FRAJ01000007.1"/>
</dbReference>
<reference evidence="2 3" key="1">
    <citation type="submission" date="2016-11" db="EMBL/GenBank/DDBJ databases">
        <authorList>
            <person name="Jaros S."/>
            <person name="Januszkiewicz K."/>
            <person name="Wedrychowicz H."/>
        </authorList>
    </citation>
    <scope>NUCLEOTIDE SEQUENCE [LARGE SCALE GENOMIC DNA]</scope>
    <source>
        <strain evidence="2 3">DSM 14501</strain>
    </source>
</reference>
<sequence>MKLSSKELQLVKELIKEKIEDIKHEIDILDDNCNTLLVNEDLFNEVEITKEEFLKKIDEYEEILKKLSF</sequence>
<evidence type="ECO:0000313" key="2">
    <source>
        <dbReference type="EMBL" id="SHK02645.1"/>
    </source>
</evidence>
<dbReference type="AlphaFoldDB" id="A0A1M6P3U3"/>
<evidence type="ECO:0000313" key="3">
    <source>
        <dbReference type="Proteomes" id="UP000184082"/>
    </source>
</evidence>
<evidence type="ECO:0000256" key="1">
    <source>
        <dbReference type="SAM" id="Coils"/>
    </source>
</evidence>
<dbReference type="Proteomes" id="UP000184082">
    <property type="component" value="Unassembled WGS sequence"/>
</dbReference>